<protein>
    <submittedName>
        <fullName evidence="2">Uncharacterized protein</fullName>
    </submittedName>
</protein>
<comment type="caution">
    <text evidence="2">The sequence shown here is derived from an EMBL/GenBank/DDBJ whole genome shotgun (WGS) entry which is preliminary data.</text>
</comment>
<accession>A0A8K0T790</accession>
<organism evidence="2 3">
    <name type="scientific">Plectosphaerella cucumerina</name>
    <dbReference type="NCBI Taxonomy" id="40658"/>
    <lineage>
        <taxon>Eukaryota</taxon>
        <taxon>Fungi</taxon>
        <taxon>Dikarya</taxon>
        <taxon>Ascomycota</taxon>
        <taxon>Pezizomycotina</taxon>
        <taxon>Sordariomycetes</taxon>
        <taxon>Hypocreomycetidae</taxon>
        <taxon>Glomerellales</taxon>
        <taxon>Plectosphaerellaceae</taxon>
        <taxon>Plectosphaerella</taxon>
    </lineage>
</organism>
<keyword evidence="3" id="KW-1185">Reference proteome</keyword>
<gene>
    <name evidence="2" type="ORF">B0T11DRAFT_302667</name>
</gene>
<reference evidence="2" key="1">
    <citation type="journal article" date="2021" name="Nat. Commun.">
        <title>Genetic determinants of endophytism in the Arabidopsis root mycobiome.</title>
        <authorList>
            <person name="Mesny F."/>
            <person name="Miyauchi S."/>
            <person name="Thiergart T."/>
            <person name="Pickel B."/>
            <person name="Atanasova L."/>
            <person name="Karlsson M."/>
            <person name="Huettel B."/>
            <person name="Barry K.W."/>
            <person name="Haridas S."/>
            <person name="Chen C."/>
            <person name="Bauer D."/>
            <person name="Andreopoulos W."/>
            <person name="Pangilinan J."/>
            <person name="LaButti K."/>
            <person name="Riley R."/>
            <person name="Lipzen A."/>
            <person name="Clum A."/>
            <person name="Drula E."/>
            <person name="Henrissat B."/>
            <person name="Kohler A."/>
            <person name="Grigoriev I.V."/>
            <person name="Martin F.M."/>
            <person name="Hacquard S."/>
        </authorList>
    </citation>
    <scope>NUCLEOTIDE SEQUENCE</scope>
    <source>
        <strain evidence="2">MPI-CAGE-AT-0016</strain>
    </source>
</reference>
<keyword evidence="1" id="KW-0732">Signal</keyword>
<evidence type="ECO:0000313" key="3">
    <source>
        <dbReference type="Proteomes" id="UP000813385"/>
    </source>
</evidence>
<dbReference type="Proteomes" id="UP000813385">
    <property type="component" value="Unassembled WGS sequence"/>
</dbReference>
<proteinExistence type="predicted"/>
<feature type="chain" id="PRO_5035467784" evidence="1">
    <location>
        <begin position="28"/>
        <end position="187"/>
    </location>
</feature>
<evidence type="ECO:0000256" key="1">
    <source>
        <dbReference type="SAM" id="SignalP"/>
    </source>
</evidence>
<feature type="signal peptide" evidence="1">
    <location>
        <begin position="1"/>
        <end position="27"/>
    </location>
</feature>
<sequence>MPLLKTLLRNLSLLFSLWLLWASAVISQNVTHTLDTPFTINFGNTTIATLSSTTHKDRGWSPKGFLGGEPAVFILKDGILSSGHYSLGNGPQDNSLGPKNVYWVTNDGKNRPRLDLRERHSVFTDKSQSLVLLYGGRPTMYAHGADGQVLRDISPKGWYREGPEPGAISRIDGALLNYHHYYAMTTF</sequence>
<dbReference type="EMBL" id="JAGPXD010000007">
    <property type="protein sequence ID" value="KAH7347458.1"/>
    <property type="molecule type" value="Genomic_DNA"/>
</dbReference>
<dbReference type="AlphaFoldDB" id="A0A8K0T790"/>
<evidence type="ECO:0000313" key="2">
    <source>
        <dbReference type="EMBL" id="KAH7347458.1"/>
    </source>
</evidence>
<name>A0A8K0T790_9PEZI</name>